<organism evidence="1 2">
    <name type="scientific">Daphnia magna</name>
    <dbReference type="NCBI Taxonomy" id="35525"/>
    <lineage>
        <taxon>Eukaryota</taxon>
        <taxon>Metazoa</taxon>
        <taxon>Ecdysozoa</taxon>
        <taxon>Arthropoda</taxon>
        <taxon>Crustacea</taxon>
        <taxon>Branchiopoda</taxon>
        <taxon>Diplostraca</taxon>
        <taxon>Cladocera</taxon>
        <taxon>Anomopoda</taxon>
        <taxon>Daphniidae</taxon>
        <taxon>Daphnia</taxon>
    </lineage>
</organism>
<protein>
    <submittedName>
        <fullName evidence="1">Tartan</fullName>
    </submittedName>
</protein>
<comment type="caution">
    <text evidence="1">The sequence shown here is derived from an EMBL/GenBank/DDBJ whole genome shotgun (WGS) entry which is preliminary data.</text>
</comment>
<proteinExistence type="predicted"/>
<accession>A0A164P0X3</accession>
<reference evidence="1 2" key="1">
    <citation type="submission" date="2016-03" db="EMBL/GenBank/DDBJ databases">
        <title>EvidentialGene: Evidence-directed Construction of Genes on Genomes.</title>
        <authorList>
            <person name="Gilbert D.G."/>
            <person name="Choi J.-H."/>
            <person name="Mockaitis K."/>
            <person name="Colbourne J."/>
            <person name="Pfrender M."/>
        </authorList>
    </citation>
    <scope>NUCLEOTIDE SEQUENCE [LARGE SCALE GENOMIC DNA]</scope>
    <source>
        <strain evidence="1 2">Xinb3</strain>
        <tissue evidence="1">Complete organism</tissue>
    </source>
</reference>
<name>A0A164P0X3_9CRUS</name>
<gene>
    <name evidence="1" type="ORF">APZ42_030142</name>
</gene>
<dbReference type="AlphaFoldDB" id="A0A164P0X3"/>
<dbReference type="EMBL" id="LRGB01002737">
    <property type="protein sequence ID" value="KZS06416.1"/>
    <property type="molecule type" value="Genomic_DNA"/>
</dbReference>
<evidence type="ECO:0000313" key="1">
    <source>
        <dbReference type="EMBL" id="KZS06416.1"/>
    </source>
</evidence>
<dbReference type="Proteomes" id="UP000076858">
    <property type="component" value="Unassembled WGS sequence"/>
</dbReference>
<keyword evidence="2" id="KW-1185">Reference proteome</keyword>
<sequence length="74" mass="8512">MGWIAIIVQHCRAIITSGLLYRIIITTIIISINKPNWPLRPETSTRITALERSNAFPSPSSNPIRFDFSFFFIF</sequence>
<evidence type="ECO:0000313" key="2">
    <source>
        <dbReference type="Proteomes" id="UP000076858"/>
    </source>
</evidence>